<proteinExistence type="predicted"/>
<protein>
    <submittedName>
        <fullName evidence="1">Uncharacterized protein</fullName>
    </submittedName>
</protein>
<dbReference type="EMBL" id="UFXP01000001">
    <property type="protein sequence ID" value="STC76739.1"/>
    <property type="molecule type" value="Genomic_DNA"/>
</dbReference>
<reference evidence="1 2" key="1">
    <citation type="submission" date="2018-06" db="EMBL/GenBank/DDBJ databases">
        <authorList>
            <consortium name="Pathogen Informatics"/>
            <person name="Doyle S."/>
        </authorList>
    </citation>
    <scope>NUCLEOTIDE SEQUENCE [LARGE SCALE GENOMIC DNA]</scope>
    <source>
        <strain evidence="1 2">NCTC10289</strain>
    </source>
</reference>
<organism evidence="1 2">
    <name type="scientific">Corynebacterium minutissimum</name>
    <dbReference type="NCBI Taxonomy" id="38301"/>
    <lineage>
        <taxon>Bacteria</taxon>
        <taxon>Bacillati</taxon>
        <taxon>Actinomycetota</taxon>
        <taxon>Actinomycetes</taxon>
        <taxon>Mycobacteriales</taxon>
        <taxon>Corynebacteriaceae</taxon>
        <taxon>Corynebacterium</taxon>
    </lineage>
</organism>
<accession>A0A376CWI9</accession>
<dbReference type="RefSeq" id="WP_147279321.1">
    <property type="nucleotide sequence ID" value="NZ_CP069533.1"/>
</dbReference>
<evidence type="ECO:0000313" key="2">
    <source>
        <dbReference type="Proteomes" id="UP000254287"/>
    </source>
</evidence>
<dbReference type="AlphaFoldDB" id="A0A376CWI9"/>
<sequence length="371" mass="41935">MTQVYELARKAEPAFYCNGAIEALSDKPKWTISTNPPKDAPSDVRKMPVNLDALTNTGQVFGASPYKPETMDTLPMSVERLAAISGGGLPQNHAYFLESSADGCVVVDIEPECPPEVAAQLLSMPEALYIEESMSGKGYHIIMPLPPSWGDYPTARVKPALRNKKGWYELLLWHWCTFTRKTVDPPQGIKPAPWDKVFTQLAKESVANAPKINHGNYDVDTPEDLDPALRKAEENAQLYSLQRYDVYRRSENAKELEDFDDDHSRFEYSRLTILARMATSQVFKQLVFALDGSLADAWAMGVSPESVFRVAAKCIQTGEILPWRQKHNEVREGMPFLLWRLSTIIDTIDIETIIEDDIDNDRIFYTKKDKK</sequence>
<name>A0A376CWI9_9CORY</name>
<evidence type="ECO:0000313" key="1">
    <source>
        <dbReference type="EMBL" id="STC76739.1"/>
    </source>
</evidence>
<dbReference type="Proteomes" id="UP000254287">
    <property type="component" value="Unassembled WGS sequence"/>
</dbReference>
<gene>
    <name evidence="1" type="ORF">NCTC10289_01050</name>
</gene>